<keyword evidence="3" id="KW-1185">Reference proteome</keyword>
<organism evidence="2 3">
    <name type="scientific">Rhodopirellula bahusiensis</name>
    <dbReference type="NCBI Taxonomy" id="2014065"/>
    <lineage>
        <taxon>Bacteria</taxon>
        <taxon>Pseudomonadati</taxon>
        <taxon>Planctomycetota</taxon>
        <taxon>Planctomycetia</taxon>
        <taxon>Pirellulales</taxon>
        <taxon>Pirellulaceae</taxon>
        <taxon>Rhodopirellula</taxon>
    </lineage>
</organism>
<dbReference type="EMBL" id="NIZW01000012">
    <property type="protein sequence ID" value="PHQ34223.1"/>
    <property type="molecule type" value="Genomic_DNA"/>
</dbReference>
<evidence type="ECO:0000313" key="3">
    <source>
        <dbReference type="Proteomes" id="UP000225740"/>
    </source>
</evidence>
<dbReference type="RefSeq" id="WP_099261733.1">
    <property type="nucleotide sequence ID" value="NZ_NIZW01000012.1"/>
</dbReference>
<feature type="transmembrane region" description="Helical" evidence="1">
    <location>
        <begin position="77"/>
        <end position="98"/>
    </location>
</feature>
<keyword evidence="1" id="KW-0472">Membrane</keyword>
<evidence type="ECO:0000256" key="1">
    <source>
        <dbReference type="SAM" id="Phobius"/>
    </source>
</evidence>
<reference evidence="2 3" key="1">
    <citation type="submission" date="2017-06" db="EMBL/GenBank/DDBJ databases">
        <title>Description of Rhodopirellula bahusiensis sp. nov.</title>
        <authorList>
            <person name="Kizina J."/>
            <person name="Harder J."/>
        </authorList>
    </citation>
    <scope>NUCLEOTIDE SEQUENCE [LARGE SCALE GENOMIC DNA]</scope>
    <source>
        <strain evidence="2 3">SWK21</strain>
    </source>
</reference>
<feature type="transmembrane region" description="Helical" evidence="1">
    <location>
        <begin position="119"/>
        <end position="138"/>
    </location>
</feature>
<protein>
    <recommendedName>
        <fullName evidence="4">DUF2306 domain-containing protein</fullName>
    </recommendedName>
</protein>
<keyword evidence="1" id="KW-1133">Transmembrane helix</keyword>
<comment type="caution">
    <text evidence="2">The sequence shown here is derived from an EMBL/GenBank/DDBJ whole genome shotgun (WGS) entry which is preliminary data.</text>
</comment>
<accession>A0A2G1W599</accession>
<dbReference type="InterPro" id="IPR018750">
    <property type="entry name" value="DUF2306_membrane"/>
</dbReference>
<feature type="transmembrane region" description="Helical" evidence="1">
    <location>
        <begin position="27"/>
        <end position="48"/>
    </location>
</feature>
<evidence type="ECO:0008006" key="4">
    <source>
        <dbReference type="Google" id="ProtNLM"/>
    </source>
</evidence>
<dbReference type="GeneID" id="90609642"/>
<name>A0A2G1W599_9BACT</name>
<feature type="transmembrane region" description="Helical" evidence="1">
    <location>
        <begin position="179"/>
        <end position="199"/>
    </location>
</feature>
<dbReference type="Pfam" id="PF10067">
    <property type="entry name" value="DUF2306"/>
    <property type="match status" value="1"/>
</dbReference>
<feature type="transmembrane region" description="Helical" evidence="1">
    <location>
        <begin position="205"/>
        <end position="224"/>
    </location>
</feature>
<gene>
    <name evidence="2" type="ORF">CEE69_16410</name>
</gene>
<dbReference type="AlphaFoldDB" id="A0A2G1W599"/>
<dbReference type="Proteomes" id="UP000225740">
    <property type="component" value="Unassembled WGS sequence"/>
</dbReference>
<proteinExistence type="predicted"/>
<keyword evidence="1" id="KW-0812">Transmembrane</keyword>
<dbReference type="OrthoDB" id="283150at2"/>
<sequence>MASEHSLFKNSDRDAFANLDRARLNRLLRVATAMTIVLGVSVLVQLLIPYRGYFPADLQDSVFLSAHRGHFHGWYRFAFYVHIVAGPIALVQGAALFFSGSRRKRIPPWHRVIGRVQAAVVLFFLFPSGLVMAQYAMAGPTAEAAFTLLSLATAVTMAMAIRSAMVGRMTQHRLWATRCFLLLCSPLLLRVVVGFTIVTGTETDFAHRLIAWTSWLVPWFLFEVGRKCHDAAHRETKTSRLHTA</sequence>
<feature type="transmembrane region" description="Helical" evidence="1">
    <location>
        <begin position="144"/>
        <end position="167"/>
    </location>
</feature>
<evidence type="ECO:0000313" key="2">
    <source>
        <dbReference type="EMBL" id="PHQ34223.1"/>
    </source>
</evidence>